<sequence length="236" mass="26314">MNKEQSRFDFDSNPKFQTIDYAVAARNFVPGYESIFDMAVALLDASVSEQAHLLIVAAGGGMELTTFGKAQPQWYMTGVDPSAKMLAIAQEKVAEHGLTNRVKLHQGLTHELPLTPLYDAATCILAMHFLPDDGAKLSLLQSISQRLKRGAKLILVDLCEEKGSQRFNDFLTAYKYHARNLGMSPEVVEEAASNVIHINCISEQRTIELLQEANFSKITQFFTALWFKGWIATKNT</sequence>
<dbReference type="CDD" id="cd02440">
    <property type="entry name" value="AdoMet_MTases"/>
    <property type="match status" value="1"/>
</dbReference>
<dbReference type="OrthoDB" id="213472at2"/>
<dbReference type="Pfam" id="PF08242">
    <property type="entry name" value="Methyltransf_12"/>
    <property type="match status" value="1"/>
</dbReference>
<name>A0A3S0XZQ6_CHLFR</name>
<dbReference type="STRING" id="211165.GCA_000317285_04194"/>
<dbReference type="GO" id="GO:0008168">
    <property type="term" value="F:methyltransferase activity"/>
    <property type="evidence" value="ECO:0007669"/>
    <property type="project" value="UniProtKB-KW"/>
</dbReference>
<comment type="caution">
    <text evidence="2">The sequence shown here is derived from an EMBL/GenBank/DDBJ whole genome shotgun (WGS) entry which is preliminary data.</text>
</comment>
<accession>A0A3S0XZQ6</accession>
<feature type="domain" description="Methyltransferase type 12" evidence="1">
    <location>
        <begin position="55"/>
        <end position="153"/>
    </location>
</feature>
<protein>
    <submittedName>
        <fullName evidence="2">Methyltransferase</fullName>
    </submittedName>
</protein>
<dbReference type="RefSeq" id="WP_016875247.1">
    <property type="nucleotide sequence ID" value="NZ_AJLN01000104.1"/>
</dbReference>
<dbReference type="Proteomes" id="UP000268857">
    <property type="component" value="Unassembled WGS sequence"/>
</dbReference>
<dbReference type="Gene3D" id="3.40.50.150">
    <property type="entry name" value="Vaccinia Virus protein VP39"/>
    <property type="match status" value="1"/>
</dbReference>
<evidence type="ECO:0000313" key="2">
    <source>
        <dbReference type="EMBL" id="RUR81810.1"/>
    </source>
</evidence>
<keyword evidence="2" id="KW-0808">Transferase</keyword>
<evidence type="ECO:0000313" key="3">
    <source>
        <dbReference type="Proteomes" id="UP000268857"/>
    </source>
</evidence>
<dbReference type="EMBL" id="RSCJ01000009">
    <property type="protein sequence ID" value="RUR81810.1"/>
    <property type="molecule type" value="Genomic_DNA"/>
</dbReference>
<gene>
    <name evidence="2" type="ORF">PCC6912_26790</name>
</gene>
<organism evidence="2 3">
    <name type="scientific">Chlorogloeopsis fritschii PCC 6912</name>
    <dbReference type="NCBI Taxonomy" id="211165"/>
    <lineage>
        <taxon>Bacteria</taxon>
        <taxon>Bacillati</taxon>
        <taxon>Cyanobacteriota</taxon>
        <taxon>Cyanophyceae</taxon>
        <taxon>Nostocales</taxon>
        <taxon>Chlorogloeopsidaceae</taxon>
        <taxon>Chlorogloeopsis</taxon>
    </lineage>
</organism>
<dbReference type="SUPFAM" id="SSF53335">
    <property type="entry name" value="S-adenosyl-L-methionine-dependent methyltransferases"/>
    <property type="match status" value="1"/>
</dbReference>
<dbReference type="PANTHER" id="PTHR43861">
    <property type="entry name" value="TRANS-ACONITATE 2-METHYLTRANSFERASE-RELATED"/>
    <property type="match status" value="1"/>
</dbReference>
<proteinExistence type="predicted"/>
<reference evidence="2 3" key="1">
    <citation type="journal article" date="2019" name="Genome Biol. Evol.">
        <title>Day and night: Metabolic profiles and evolutionary relationships of six axenic non-marine cyanobacteria.</title>
        <authorList>
            <person name="Will S.E."/>
            <person name="Henke P."/>
            <person name="Boedeker C."/>
            <person name="Huang S."/>
            <person name="Brinkmann H."/>
            <person name="Rohde M."/>
            <person name="Jarek M."/>
            <person name="Friedl T."/>
            <person name="Seufert S."/>
            <person name="Schumacher M."/>
            <person name="Overmann J."/>
            <person name="Neumann-Schaal M."/>
            <person name="Petersen J."/>
        </authorList>
    </citation>
    <scope>NUCLEOTIDE SEQUENCE [LARGE SCALE GENOMIC DNA]</scope>
    <source>
        <strain evidence="2 3">PCC 6912</strain>
    </source>
</reference>
<keyword evidence="3" id="KW-1185">Reference proteome</keyword>
<dbReference type="AlphaFoldDB" id="A0A3S0XZQ6"/>
<keyword evidence="2" id="KW-0489">Methyltransferase</keyword>
<dbReference type="GO" id="GO:0032259">
    <property type="term" value="P:methylation"/>
    <property type="evidence" value="ECO:0007669"/>
    <property type="project" value="UniProtKB-KW"/>
</dbReference>
<dbReference type="InterPro" id="IPR029063">
    <property type="entry name" value="SAM-dependent_MTases_sf"/>
</dbReference>
<evidence type="ECO:0000259" key="1">
    <source>
        <dbReference type="Pfam" id="PF08242"/>
    </source>
</evidence>
<dbReference type="InterPro" id="IPR013217">
    <property type="entry name" value="Methyltransf_12"/>
</dbReference>